<dbReference type="PANTHER" id="PTHR30204:SF93">
    <property type="entry name" value="HTH MERR-TYPE DOMAIN-CONTAINING PROTEIN"/>
    <property type="match status" value="1"/>
</dbReference>
<dbReference type="Gene3D" id="1.10.1660.10">
    <property type="match status" value="1"/>
</dbReference>
<accession>A0A370I258</accession>
<name>A0A370I258_9NOCA</name>
<evidence type="ECO:0000259" key="2">
    <source>
        <dbReference type="PROSITE" id="PS50937"/>
    </source>
</evidence>
<protein>
    <submittedName>
        <fullName evidence="3">DNA-binding transcriptional MerR regulator</fullName>
    </submittedName>
</protein>
<evidence type="ECO:0000313" key="4">
    <source>
        <dbReference type="Proteomes" id="UP000254869"/>
    </source>
</evidence>
<keyword evidence="4" id="KW-1185">Reference proteome</keyword>
<keyword evidence="1 3" id="KW-0238">DNA-binding</keyword>
<dbReference type="EMBL" id="QQBC01000010">
    <property type="protein sequence ID" value="RDI63364.1"/>
    <property type="molecule type" value="Genomic_DNA"/>
</dbReference>
<dbReference type="SMART" id="SM00422">
    <property type="entry name" value="HTH_MERR"/>
    <property type="match status" value="1"/>
</dbReference>
<dbReference type="InterPro" id="IPR000551">
    <property type="entry name" value="MerR-type_HTH_dom"/>
</dbReference>
<dbReference type="GO" id="GO:0003700">
    <property type="term" value="F:DNA-binding transcription factor activity"/>
    <property type="evidence" value="ECO:0007669"/>
    <property type="project" value="InterPro"/>
</dbReference>
<gene>
    <name evidence="3" type="ORF">DFR76_11061</name>
</gene>
<dbReference type="RefSeq" id="WP_068006014.1">
    <property type="nucleotide sequence ID" value="NZ_QQBC01000010.1"/>
</dbReference>
<dbReference type="AlphaFoldDB" id="A0A370I258"/>
<dbReference type="GO" id="GO:0003677">
    <property type="term" value="F:DNA binding"/>
    <property type="evidence" value="ECO:0007669"/>
    <property type="project" value="UniProtKB-KW"/>
</dbReference>
<organism evidence="3 4">
    <name type="scientific">Nocardia pseudobrasiliensis</name>
    <dbReference type="NCBI Taxonomy" id="45979"/>
    <lineage>
        <taxon>Bacteria</taxon>
        <taxon>Bacillati</taxon>
        <taxon>Actinomycetota</taxon>
        <taxon>Actinomycetes</taxon>
        <taxon>Mycobacteriales</taxon>
        <taxon>Nocardiaceae</taxon>
        <taxon>Nocardia</taxon>
    </lineage>
</organism>
<dbReference type="PANTHER" id="PTHR30204">
    <property type="entry name" value="REDOX-CYCLING DRUG-SENSING TRANSCRIPTIONAL ACTIVATOR SOXR"/>
    <property type="match status" value="1"/>
</dbReference>
<dbReference type="Pfam" id="PF13411">
    <property type="entry name" value="MerR_1"/>
    <property type="match status" value="1"/>
</dbReference>
<dbReference type="InterPro" id="IPR009061">
    <property type="entry name" value="DNA-bd_dom_put_sf"/>
</dbReference>
<evidence type="ECO:0000313" key="3">
    <source>
        <dbReference type="EMBL" id="RDI63364.1"/>
    </source>
</evidence>
<proteinExistence type="predicted"/>
<feature type="domain" description="HTH merR-type" evidence="2">
    <location>
        <begin position="1"/>
        <end position="71"/>
    </location>
</feature>
<evidence type="ECO:0000256" key="1">
    <source>
        <dbReference type="ARBA" id="ARBA00023125"/>
    </source>
</evidence>
<dbReference type="STRING" id="1210086.GCA_001613105_06585"/>
<dbReference type="Proteomes" id="UP000254869">
    <property type="component" value="Unassembled WGS sequence"/>
</dbReference>
<comment type="caution">
    <text evidence="3">The sequence shown here is derived from an EMBL/GenBank/DDBJ whole genome shotgun (WGS) entry which is preliminary data.</text>
</comment>
<dbReference type="CDD" id="cd00592">
    <property type="entry name" value="HTH_MerR-like"/>
    <property type="match status" value="1"/>
</dbReference>
<sequence length="237" mass="26371">MGWSTRELAELAGTTLRTVRHYHEIGLLDQPERRANGYKSYGVTHLVRMLRIRRLTGLGLSLAQIAAMDDVDERPDEALRALDVELAQTIDRLQRTRDELGRILSGEASTRLPSELSSVAPDPAMSDAERSMYFVMSSLAGPQGLRACAEMLRNHWRVVEFDTLPADADEGRRARVAELMTGRAREMFAEHPDMAAWALDAPRGERFAADTLTEAVLDLYNPAQIDVLIRLGKAISG</sequence>
<dbReference type="SUPFAM" id="SSF46955">
    <property type="entry name" value="Putative DNA-binding domain"/>
    <property type="match status" value="1"/>
</dbReference>
<dbReference type="InterPro" id="IPR047057">
    <property type="entry name" value="MerR_fam"/>
</dbReference>
<dbReference type="PROSITE" id="PS50937">
    <property type="entry name" value="HTH_MERR_2"/>
    <property type="match status" value="1"/>
</dbReference>
<reference evidence="3 4" key="1">
    <citation type="submission" date="2018-07" db="EMBL/GenBank/DDBJ databases">
        <title>Genomic Encyclopedia of Type Strains, Phase IV (KMG-IV): sequencing the most valuable type-strain genomes for metagenomic binning, comparative biology and taxonomic classification.</title>
        <authorList>
            <person name="Goeker M."/>
        </authorList>
    </citation>
    <scope>NUCLEOTIDE SEQUENCE [LARGE SCALE GENOMIC DNA]</scope>
    <source>
        <strain evidence="3 4">DSM 44290</strain>
    </source>
</reference>